<feature type="transmembrane region" description="Helical" evidence="3">
    <location>
        <begin position="226"/>
        <end position="249"/>
    </location>
</feature>
<evidence type="ECO:0000259" key="4">
    <source>
        <dbReference type="Pfam" id="PF01578"/>
    </source>
</evidence>
<evidence type="ECO:0000256" key="1">
    <source>
        <dbReference type="ARBA" id="ARBA00009186"/>
    </source>
</evidence>
<dbReference type="InterPro" id="IPR003567">
    <property type="entry name" value="Cyt_c_biogenesis"/>
</dbReference>
<feature type="domain" description="Cytochrome c-type biogenesis protein CcmF C-terminal" evidence="5">
    <location>
        <begin position="192"/>
        <end position="512"/>
    </location>
</feature>
<feature type="transmembrane region" description="Helical" evidence="3">
    <location>
        <begin position="489"/>
        <end position="512"/>
    </location>
</feature>
<feature type="domain" description="Cytochrome c assembly protein" evidence="4">
    <location>
        <begin position="9"/>
        <end position="172"/>
    </location>
</feature>
<dbReference type="PRINTS" id="PR01410">
    <property type="entry name" value="CCBIOGENESIS"/>
</dbReference>
<evidence type="ECO:0000313" key="6">
    <source>
        <dbReference type="EMBL" id="HDM36287.1"/>
    </source>
</evidence>
<dbReference type="Pfam" id="PF16327">
    <property type="entry name" value="CcmF_C"/>
    <property type="match status" value="1"/>
</dbReference>
<feature type="transmembrane region" description="Helical" evidence="3">
    <location>
        <begin position="153"/>
        <end position="174"/>
    </location>
</feature>
<dbReference type="GO" id="GO:0016020">
    <property type="term" value="C:membrane"/>
    <property type="evidence" value="ECO:0007669"/>
    <property type="project" value="InterPro"/>
</dbReference>
<protein>
    <submittedName>
        <fullName evidence="6">Heme lyase CcmF/NrfE family subunit</fullName>
    </submittedName>
</protein>
<dbReference type="Pfam" id="PF01578">
    <property type="entry name" value="Cytochrom_C_asm"/>
    <property type="match status" value="1"/>
</dbReference>
<keyword evidence="3" id="KW-0472">Membrane</keyword>
<keyword evidence="2" id="KW-0201">Cytochrome c-type biogenesis</keyword>
<feature type="non-terminal residue" evidence="6">
    <location>
        <position position="1"/>
    </location>
</feature>
<feature type="transmembrane region" description="Helical" evidence="3">
    <location>
        <begin position="301"/>
        <end position="318"/>
    </location>
</feature>
<evidence type="ECO:0000256" key="3">
    <source>
        <dbReference type="SAM" id="Phobius"/>
    </source>
</evidence>
<feature type="transmembrane region" description="Helical" evidence="3">
    <location>
        <begin position="186"/>
        <end position="206"/>
    </location>
</feature>
<dbReference type="PANTHER" id="PTHR43653">
    <property type="entry name" value="CYTOCHROME C ASSEMBLY PROTEIN-RELATED"/>
    <property type="match status" value="1"/>
</dbReference>
<evidence type="ECO:0000256" key="2">
    <source>
        <dbReference type="ARBA" id="ARBA00022748"/>
    </source>
</evidence>
<comment type="caution">
    <text evidence="6">The sequence shown here is derived from an EMBL/GenBank/DDBJ whole genome shotgun (WGS) entry which is preliminary data.</text>
</comment>
<keyword evidence="3" id="KW-0812">Transmembrane</keyword>
<dbReference type="GO" id="GO:0020037">
    <property type="term" value="F:heme binding"/>
    <property type="evidence" value="ECO:0007669"/>
    <property type="project" value="InterPro"/>
</dbReference>
<reference evidence="6" key="1">
    <citation type="journal article" date="2020" name="mSystems">
        <title>Genome- and Community-Level Interaction Insights into Carbon Utilization and Element Cycling Functions of Hydrothermarchaeota in Hydrothermal Sediment.</title>
        <authorList>
            <person name="Zhou Z."/>
            <person name="Liu Y."/>
            <person name="Xu W."/>
            <person name="Pan J."/>
            <person name="Luo Z.H."/>
            <person name="Li M."/>
        </authorList>
    </citation>
    <scope>NUCLEOTIDE SEQUENCE [LARGE SCALE GENOMIC DNA]</scope>
    <source>
        <strain evidence="6">HyVt-185</strain>
    </source>
</reference>
<dbReference type="InterPro" id="IPR002541">
    <property type="entry name" value="Cyt_c_assembly"/>
</dbReference>
<dbReference type="AlphaFoldDB" id="A0A7C0X4C3"/>
<dbReference type="PANTHER" id="PTHR43653:SF1">
    <property type="entry name" value="CYTOCHROME C-TYPE BIOGENESIS PROTEIN CCMF"/>
    <property type="match status" value="1"/>
</dbReference>
<dbReference type="GO" id="GO:0016829">
    <property type="term" value="F:lyase activity"/>
    <property type="evidence" value="ECO:0007669"/>
    <property type="project" value="UniProtKB-KW"/>
</dbReference>
<evidence type="ECO:0000259" key="5">
    <source>
        <dbReference type="Pfam" id="PF16327"/>
    </source>
</evidence>
<feature type="transmembrane region" description="Helical" evidence="3">
    <location>
        <begin position="369"/>
        <end position="391"/>
    </location>
</feature>
<feature type="transmembrane region" description="Helical" evidence="3">
    <location>
        <begin position="87"/>
        <end position="106"/>
    </location>
</feature>
<feature type="transmembrane region" description="Helical" evidence="3">
    <location>
        <begin position="126"/>
        <end position="141"/>
    </location>
</feature>
<dbReference type="Proteomes" id="UP000885863">
    <property type="component" value="Unassembled WGS sequence"/>
</dbReference>
<sequence>FMAYASGMLGAITVGFLYIIVTSSNPFKRLDFIPLDGNGLNPLLQDPGMILHPPVLFLGYAGMAVPFAFAIAGVIMRREWIRDARRWLIFAWAALSMGNIIGAWWAFHVLGWGGYWGWDPVENSSLLPWLTASALLHSVMVEEREGRMRAWNFLLITVTFLLVLYGTFLTRSGILQSVHAFANSGLGGVLISFLILIMAASLRLFIRRWDYLRGDPVRIELSRSGLMLITAALLLVSGGTIIIGSFYPLISEFIRGYQQMVQPGYYNTLNVPVALALLLLLGFCPYIRWRRYTFDELKGKVMIPALASITAVILGLLTGVRDPIGVSSILVCTLAFTTHLREFYEASGSGDGKSLSNLWHAIERDHRRFGGYIVHIALIVMVIGVAGSSLYEKRDTFTIQPGSAHEIEDYTIKYLGTEPIQRENGIYYCAIVDIYKNGRFIDRGVPNLFYSFRFDETYQHVYIHSTLPEDLYIIYQGFEKGYALFEVRVIPLVSLIWWGGILLLIGAIVAMIPDKRRDDNAS</sequence>
<comment type="similarity">
    <text evidence="1">Belongs to the CcmF/CycK/Ccl1/NrfE/CcsA family.</text>
</comment>
<feature type="transmembrane region" description="Helical" evidence="3">
    <location>
        <begin position="269"/>
        <end position="289"/>
    </location>
</feature>
<dbReference type="GO" id="GO:0015232">
    <property type="term" value="F:heme transmembrane transporter activity"/>
    <property type="evidence" value="ECO:0007669"/>
    <property type="project" value="InterPro"/>
</dbReference>
<dbReference type="InterPro" id="IPR032523">
    <property type="entry name" value="CcmF_C"/>
</dbReference>
<dbReference type="GO" id="GO:0017004">
    <property type="term" value="P:cytochrome complex assembly"/>
    <property type="evidence" value="ECO:0007669"/>
    <property type="project" value="UniProtKB-KW"/>
</dbReference>
<organism evidence="6">
    <name type="scientific">Candidatus Syntropharchaeum butanivorans</name>
    <dbReference type="NCBI Taxonomy" id="1839936"/>
    <lineage>
        <taxon>Archaea</taxon>
        <taxon>Methanobacteriati</taxon>
        <taxon>Methanobacteriota</taxon>
        <taxon>Stenosarchaea group</taxon>
        <taxon>Methanomicrobia</taxon>
        <taxon>Methanosarcinales</taxon>
        <taxon>ANME-2 cluster</taxon>
        <taxon>Candidatus Syntropharchaeum</taxon>
    </lineage>
</organism>
<gene>
    <name evidence="6" type="ORF">ENG09_03410</name>
</gene>
<dbReference type="EMBL" id="DQZR01000143">
    <property type="protein sequence ID" value="HDM36287.1"/>
    <property type="molecule type" value="Genomic_DNA"/>
</dbReference>
<keyword evidence="3" id="KW-1133">Transmembrane helix</keyword>
<keyword evidence="6" id="KW-0456">Lyase</keyword>
<accession>A0A7C0X4C3</accession>
<feature type="transmembrane region" description="Helical" evidence="3">
    <location>
        <begin position="7"/>
        <end position="27"/>
    </location>
</feature>
<proteinExistence type="inferred from homology"/>
<name>A0A7C0X4C3_9EURY</name>
<feature type="transmembrane region" description="Helical" evidence="3">
    <location>
        <begin position="55"/>
        <end position="75"/>
    </location>
</feature>